<evidence type="ECO:0000313" key="1">
    <source>
        <dbReference type="EMBL" id="JAH92805.1"/>
    </source>
</evidence>
<name>A0A0E9WTF2_ANGAN</name>
<protein>
    <submittedName>
        <fullName evidence="1">Uncharacterized protein</fullName>
    </submittedName>
</protein>
<organism evidence="1">
    <name type="scientific">Anguilla anguilla</name>
    <name type="common">European freshwater eel</name>
    <name type="synonym">Muraena anguilla</name>
    <dbReference type="NCBI Taxonomy" id="7936"/>
    <lineage>
        <taxon>Eukaryota</taxon>
        <taxon>Metazoa</taxon>
        <taxon>Chordata</taxon>
        <taxon>Craniata</taxon>
        <taxon>Vertebrata</taxon>
        <taxon>Euteleostomi</taxon>
        <taxon>Actinopterygii</taxon>
        <taxon>Neopterygii</taxon>
        <taxon>Teleostei</taxon>
        <taxon>Anguilliformes</taxon>
        <taxon>Anguillidae</taxon>
        <taxon>Anguilla</taxon>
    </lineage>
</organism>
<reference evidence="1" key="2">
    <citation type="journal article" date="2015" name="Fish Shellfish Immunol.">
        <title>Early steps in the European eel (Anguilla anguilla)-Vibrio vulnificus interaction in the gills: Role of the RtxA13 toxin.</title>
        <authorList>
            <person name="Callol A."/>
            <person name="Pajuelo D."/>
            <person name="Ebbesson L."/>
            <person name="Teles M."/>
            <person name="MacKenzie S."/>
            <person name="Amaro C."/>
        </authorList>
    </citation>
    <scope>NUCLEOTIDE SEQUENCE</scope>
</reference>
<accession>A0A0E9WTF2</accession>
<sequence length="36" mass="4168">MCNASCFTSKLYFSVIHADHFQNSEQTTLFALRKNN</sequence>
<dbReference type="AlphaFoldDB" id="A0A0E9WTF2"/>
<proteinExistence type="predicted"/>
<dbReference type="EMBL" id="GBXM01015772">
    <property type="protein sequence ID" value="JAH92805.1"/>
    <property type="molecule type" value="Transcribed_RNA"/>
</dbReference>
<reference evidence="1" key="1">
    <citation type="submission" date="2014-11" db="EMBL/GenBank/DDBJ databases">
        <authorList>
            <person name="Amaro Gonzalez C."/>
        </authorList>
    </citation>
    <scope>NUCLEOTIDE SEQUENCE</scope>
</reference>